<dbReference type="EMBL" id="HBUF01165351">
    <property type="protein sequence ID" value="CAG6651047.1"/>
    <property type="molecule type" value="Transcribed_RNA"/>
</dbReference>
<sequence>MFLSRCSFIFVPSSMLDTCVSSANCLYSEFSSVSSSSIATPPASSILCFSSLSTLISMTSDSWSVFLSCVCILLVISSSSDSMSMSGNTFSGTSSTIISSSSICLEGFSSIGFSFALSSITCVSFSLMFEPGTSSTTISSASSLPICLEGFSSKVCSFASSSITCVASSLIVDSSVDASINSLLVSVMSCLLLVLSLFLSPSKPLSLFCSVFAFSASVVLL</sequence>
<accession>A0A8D8RLA7</accession>
<dbReference type="EMBL" id="HBUF01165352">
    <property type="protein sequence ID" value="CAG6651050.1"/>
    <property type="molecule type" value="Transcribed_RNA"/>
</dbReference>
<name>A0A8D8RLA7_9HEMI</name>
<dbReference type="AlphaFoldDB" id="A0A8D8RLA7"/>
<proteinExistence type="predicted"/>
<organism evidence="1">
    <name type="scientific">Cacopsylla melanoneura</name>
    <dbReference type="NCBI Taxonomy" id="428564"/>
    <lineage>
        <taxon>Eukaryota</taxon>
        <taxon>Metazoa</taxon>
        <taxon>Ecdysozoa</taxon>
        <taxon>Arthropoda</taxon>
        <taxon>Hexapoda</taxon>
        <taxon>Insecta</taxon>
        <taxon>Pterygota</taxon>
        <taxon>Neoptera</taxon>
        <taxon>Paraneoptera</taxon>
        <taxon>Hemiptera</taxon>
        <taxon>Sternorrhyncha</taxon>
        <taxon>Psylloidea</taxon>
        <taxon>Psyllidae</taxon>
        <taxon>Psyllinae</taxon>
        <taxon>Cacopsylla</taxon>
    </lineage>
</organism>
<reference evidence="1" key="1">
    <citation type="submission" date="2021-05" db="EMBL/GenBank/DDBJ databases">
        <authorList>
            <person name="Alioto T."/>
            <person name="Alioto T."/>
            <person name="Gomez Garrido J."/>
        </authorList>
    </citation>
    <scope>NUCLEOTIDE SEQUENCE</scope>
</reference>
<dbReference type="EMBL" id="HBUF01165350">
    <property type="protein sequence ID" value="CAG6651044.1"/>
    <property type="molecule type" value="Transcribed_RNA"/>
</dbReference>
<evidence type="ECO:0000313" key="1">
    <source>
        <dbReference type="EMBL" id="CAG6651056.1"/>
    </source>
</evidence>
<dbReference type="EMBL" id="HBUF01165354">
    <property type="protein sequence ID" value="CAG6651056.1"/>
    <property type="molecule type" value="Transcribed_RNA"/>
</dbReference>
<protein>
    <submittedName>
        <fullName evidence="1">Uncharacterized protein</fullName>
    </submittedName>
</protein>
<dbReference type="EMBL" id="HBUF01165355">
    <property type="protein sequence ID" value="CAG6651059.1"/>
    <property type="molecule type" value="Transcribed_RNA"/>
</dbReference>
<dbReference type="EMBL" id="HBUF01165353">
    <property type="protein sequence ID" value="CAG6651053.1"/>
    <property type="molecule type" value="Transcribed_RNA"/>
</dbReference>